<evidence type="ECO:0000313" key="13">
    <source>
        <dbReference type="Proteomes" id="UP000218399"/>
    </source>
</evidence>
<comment type="function">
    <text evidence="9 10">Fluoride-specific ion channel. Important for reducing fluoride concentration in the cell, thus reducing its toxicity.</text>
</comment>
<dbReference type="GO" id="GO:0140114">
    <property type="term" value="P:cellular detoxification of fluoride"/>
    <property type="evidence" value="ECO:0007669"/>
    <property type="project" value="UniProtKB-UniRule"/>
</dbReference>
<feature type="region of interest" description="Disordered" evidence="11">
    <location>
        <begin position="228"/>
        <end position="256"/>
    </location>
</feature>
<evidence type="ECO:0000256" key="7">
    <source>
        <dbReference type="ARBA" id="ARBA00035120"/>
    </source>
</evidence>
<dbReference type="Proteomes" id="UP000218399">
    <property type="component" value="Unassembled WGS sequence"/>
</dbReference>
<feature type="region of interest" description="Disordered" evidence="11">
    <location>
        <begin position="1"/>
        <end position="24"/>
    </location>
</feature>
<evidence type="ECO:0000256" key="2">
    <source>
        <dbReference type="ARBA" id="ARBA00022475"/>
    </source>
</evidence>
<comment type="similarity">
    <text evidence="7 10">Belongs to the fluoride channel Fluc/FEX (TC 1.A.43) family.</text>
</comment>
<keyword evidence="10" id="KW-0406">Ion transport</keyword>
<keyword evidence="5 10" id="KW-0472">Membrane</keyword>
<dbReference type="EMBL" id="MVOH01000008">
    <property type="protein sequence ID" value="PAU67913.1"/>
    <property type="molecule type" value="Genomic_DNA"/>
</dbReference>
<evidence type="ECO:0000256" key="9">
    <source>
        <dbReference type="ARBA" id="ARBA00049940"/>
    </source>
</evidence>
<evidence type="ECO:0000256" key="4">
    <source>
        <dbReference type="ARBA" id="ARBA00022989"/>
    </source>
</evidence>
<dbReference type="PANTHER" id="PTHR28259">
    <property type="entry name" value="FLUORIDE EXPORT PROTEIN 1-RELATED"/>
    <property type="match status" value="1"/>
</dbReference>
<feature type="binding site" evidence="10">
    <location>
        <position position="157"/>
    </location>
    <ligand>
        <name>Na(+)</name>
        <dbReference type="ChEBI" id="CHEBI:29101"/>
        <note>structural</note>
    </ligand>
</feature>
<comment type="catalytic activity">
    <reaction evidence="8">
        <text>fluoride(in) = fluoride(out)</text>
        <dbReference type="Rhea" id="RHEA:76159"/>
        <dbReference type="ChEBI" id="CHEBI:17051"/>
    </reaction>
    <physiologicalReaction direction="left-to-right" evidence="8">
        <dbReference type="Rhea" id="RHEA:76160"/>
    </physiologicalReaction>
</comment>
<dbReference type="GO" id="GO:0062054">
    <property type="term" value="F:fluoride channel activity"/>
    <property type="evidence" value="ECO:0007669"/>
    <property type="project" value="UniProtKB-UniRule"/>
</dbReference>
<evidence type="ECO:0000256" key="6">
    <source>
        <dbReference type="ARBA" id="ARBA00023303"/>
    </source>
</evidence>
<protein>
    <recommendedName>
        <fullName evidence="10">Fluoride-specific ion channel FluC</fullName>
    </recommendedName>
</protein>
<feature type="transmembrane region" description="Helical" evidence="10">
    <location>
        <begin position="107"/>
        <end position="126"/>
    </location>
</feature>
<proteinExistence type="inferred from homology"/>
<reference evidence="12 13" key="1">
    <citation type="journal article" date="2017" name="ISME J.">
        <title>Unveiling bifidobacterial biogeography across the mammalian branch of the tree of life.</title>
        <authorList>
            <person name="Milani C."/>
            <person name="Mangifesta M."/>
            <person name="Mancabelli L."/>
            <person name="Lugli G.A."/>
            <person name="James K."/>
            <person name="Duranti S."/>
            <person name="Turroni F."/>
            <person name="Ferrario C."/>
            <person name="Ossiprandi M.C."/>
            <person name="van Sinderen D."/>
            <person name="Ventura M."/>
        </authorList>
    </citation>
    <scope>NUCLEOTIDE SEQUENCE [LARGE SCALE GENOMIC DNA]</scope>
    <source>
        <strain evidence="13">Ham19E</strain>
    </source>
</reference>
<dbReference type="Pfam" id="PF02537">
    <property type="entry name" value="CRCB"/>
    <property type="match status" value="1"/>
</dbReference>
<feature type="binding site" evidence="10">
    <location>
        <position position="154"/>
    </location>
    <ligand>
        <name>Na(+)</name>
        <dbReference type="ChEBI" id="CHEBI:29101"/>
        <note>structural</note>
    </ligand>
</feature>
<dbReference type="GO" id="GO:0005886">
    <property type="term" value="C:plasma membrane"/>
    <property type="evidence" value="ECO:0007669"/>
    <property type="project" value="UniProtKB-SubCell"/>
</dbReference>
<gene>
    <name evidence="10" type="primary">fluC</name>
    <name evidence="10" type="synonym">crcB</name>
    <name evidence="12" type="ORF">B1526_0888</name>
</gene>
<keyword evidence="13" id="KW-1185">Reference proteome</keyword>
<comment type="caution">
    <text evidence="12">The sequence shown here is derived from an EMBL/GenBank/DDBJ whole genome shotgun (WGS) entry which is preliminary data.</text>
</comment>
<accession>A0A2A2EFS7</accession>
<comment type="activity regulation">
    <text evidence="10">Na(+) is not transported, but it plays an essential structural role and its presence is essential for fluoride channel function.</text>
</comment>
<keyword evidence="10" id="KW-0915">Sodium</keyword>
<evidence type="ECO:0000256" key="3">
    <source>
        <dbReference type="ARBA" id="ARBA00022692"/>
    </source>
</evidence>
<dbReference type="PANTHER" id="PTHR28259:SF1">
    <property type="entry name" value="FLUORIDE EXPORT PROTEIN 1-RELATED"/>
    <property type="match status" value="1"/>
</dbReference>
<dbReference type="InterPro" id="IPR003691">
    <property type="entry name" value="FluC"/>
</dbReference>
<feature type="transmembrane region" description="Helical" evidence="10">
    <location>
        <begin position="176"/>
        <end position="201"/>
    </location>
</feature>
<dbReference type="HAMAP" id="MF_00454">
    <property type="entry name" value="FluC"/>
    <property type="match status" value="1"/>
</dbReference>
<dbReference type="RefSeq" id="WP_095614899.1">
    <property type="nucleotide sequence ID" value="NZ_MVOH01000008.1"/>
</dbReference>
<feature type="transmembrane region" description="Helical" evidence="10">
    <location>
        <begin position="68"/>
        <end position="87"/>
    </location>
</feature>
<dbReference type="OrthoDB" id="3240363at2"/>
<feature type="compositionally biased region" description="Low complexity" evidence="11">
    <location>
        <begin position="15"/>
        <end position="24"/>
    </location>
</feature>
<keyword evidence="2 10" id="KW-1003">Cell membrane</keyword>
<keyword evidence="3 10" id="KW-0812">Transmembrane</keyword>
<keyword evidence="4 10" id="KW-1133">Transmembrane helix</keyword>
<evidence type="ECO:0000313" key="12">
    <source>
        <dbReference type="EMBL" id="PAU67913.1"/>
    </source>
</evidence>
<evidence type="ECO:0000256" key="5">
    <source>
        <dbReference type="ARBA" id="ARBA00023136"/>
    </source>
</evidence>
<keyword evidence="6 10" id="KW-0407">Ion channel</keyword>
<feature type="transmembrane region" description="Helical" evidence="10">
    <location>
        <begin position="147"/>
        <end position="164"/>
    </location>
</feature>
<dbReference type="AlphaFoldDB" id="A0A2A2EFS7"/>
<dbReference type="GO" id="GO:0046872">
    <property type="term" value="F:metal ion binding"/>
    <property type="evidence" value="ECO:0007669"/>
    <property type="project" value="UniProtKB-KW"/>
</dbReference>
<evidence type="ECO:0000256" key="11">
    <source>
        <dbReference type="SAM" id="MobiDB-lite"/>
    </source>
</evidence>
<feature type="compositionally biased region" description="Polar residues" evidence="11">
    <location>
        <begin position="1"/>
        <end position="14"/>
    </location>
</feature>
<sequence length="268" mass="28831">MNTHINDNQDTHTQAADSSGAGFDAAEDTGDLRKELMQPHPTGAAAARKPPSVPLAPMKRMQAKFNPLADGMVYLVVFLGGCVGTALRYGLWLTLPYPGSDSPVWMAFHPATFIANMIACFLFALLTSYMSQAIWIRKRVRQLTSRGLGMGMCGGFSTLSAMMVEDITALHNSGYLSFIIYTILSFIAGIAVAWFGSWLGLKLTSVRSASLAVADALRHQEQPKPAIGVRVPTDTDADAAPMMPHGDPNPQTDEIPVVHADPLTGEVK</sequence>
<comment type="subcellular location">
    <subcellularLocation>
        <location evidence="1 10">Cell membrane</location>
        <topology evidence="1 10">Multi-pass membrane protein</topology>
    </subcellularLocation>
</comment>
<organism evidence="12 13">
    <name type="scientific">Bifidobacterium criceti</name>
    <dbReference type="NCBI Taxonomy" id="1960969"/>
    <lineage>
        <taxon>Bacteria</taxon>
        <taxon>Bacillati</taxon>
        <taxon>Actinomycetota</taxon>
        <taxon>Actinomycetes</taxon>
        <taxon>Bifidobacteriales</taxon>
        <taxon>Bifidobacteriaceae</taxon>
        <taxon>Bifidobacterium</taxon>
    </lineage>
</organism>
<evidence type="ECO:0000256" key="8">
    <source>
        <dbReference type="ARBA" id="ARBA00035585"/>
    </source>
</evidence>
<name>A0A2A2EFS7_9BIFI</name>
<evidence type="ECO:0000256" key="1">
    <source>
        <dbReference type="ARBA" id="ARBA00004651"/>
    </source>
</evidence>
<evidence type="ECO:0000256" key="10">
    <source>
        <dbReference type="HAMAP-Rule" id="MF_00454"/>
    </source>
</evidence>
<keyword evidence="10" id="KW-0479">Metal-binding</keyword>
<keyword evidence="10" id="KW-0813">Transport</keyword>